<evidence type="ECO:0000259" key="8">
    <source>
        <dbReference type="PROSITE" id="PS50290"/>
    </source>
</evidence>
<evidence type="ECO:0000256" key="7">
    <source>
        <dbReference type="ARBA" id="ARBA00022840"/>
    </source>
</evidence>
<comment type="similarity">
    <text evidence="2">Belongs to the PI3/PI4-kinase family. Type III PI4K subfamily.</text>
</comment>
<dbReference type="Pfam" id="PF19274">
    <property type="entry name" value="PI4K_N"/>
    <property type="match status" value="1"/>
</dbReference>
<dbReference type="FunFam" id="1.10.1070.11:FF:000012">
    <property type="entry name" value="Phosphatidylinositol 4-kinase alpha 1"/>
    <property type="match status" value="1"/>
</dbReference>
<dbReference type="AlphaFoldDB" id="A0A1Y2BPL8"/>
<reference evidence="10 11" key="1">
    <citation type="submission" date="2016-07" db="EMBL/GenBank/DDBJ databases">
        <title>Pervasive Adenine N6-methylation of Active Genes in Fungi.</title>
        <authorList>
            <consortium name="DOE Joint Genome Institute"/>
            <person name="Mondo S.J."/>
            <person name="Dannebaum R.O."/>
            <person name="Kuo R.C."/>
            <person name="Labutti K."/>
            <person name="Haridas S."/>
            <person name="Kuo A."/>
            <person name="Salamov A."/>
            <person name="Ahrendt S.R."/>
            <person name="Lipzen A."/>
            <person name="Sullivan W."/>
            <person name="Andreopoulos W.B."/>
            <person name="Clum A."/>
            <person name="Lindquist E."/>
            <person name="Daum C."/>
            <person name="Ramamoorthy G.K."/>
            <person name="Gryganskyi A."/>
            <person name="Culley D."/>
            <person name="Magnuson J.K."/>
            <person name="James T.Y."/>
            <person name="O'Malley M.A."/>
            <person name="Stajich J.E."/>
            <person name="Spatafora J.W."/>
            <person name="Visel A."/>
            <person name="Grigoriev I.V."/>
        </authorList>
    </citation>
    <scope>NUCLEOTIDE SEQUENCE [LARGE SCALE GENOMIC DNA]</scope>
    <source>
        <strain evidence="10 11">JEL800</strain>
    </source>
</reference>
<evidence type="ECO:0000313" key="10">
    <source>
        <dbReference type="EMBL" id="ORY36693.1"/>
    </source>
</evidence>
<dbReference type="EMBL" id="MCGO01000054">
    <property type="protein sequence ID" value="ORY36693.1"/>
    <property type="molecule type" value="Genomic_DNA"/>
</dbReference>
<dbReference type="OrthoDB" id="10264149at2759"/>
<accession>A0A1Y2BPL8</accession>
<dbReference type="InterPro" id="IPR036940">
    <property type="entry name" value="PI3/4_kinase_cat_sf"/>
</dbReference>
<sequence length="787" mass="90339">MSARPDLNSRILYELVSVWESTIYQKKGLYEVDYSSADPFMNKMTYTPSKKPEASHESLLVHCRWIQFLTSRFKSTLWYKKEHVKIFAKFIQIAVGNLNLVKLTPALRKTVFCFLELAILVANELDSQSDSLWLFSLESLFKLAFKWYSLTPMWSNYQDGEYKTMVAVRAAFQAINVEKANTLFSTLPDRVFSHFKPMKRDLSDVKSLVLLLLDNELARFALWGVGGEKNAEAHSTWKDVKWAQIVRVAWFVHPMVALNLPRRFMGCTDTIEAELAPLILQHALVSVNSAASIGPLLKTNLDRYANEQRFLLYWSEVSPISAISYLSPEYNHPWILQYAFRVLEYHPVEKVFFYIPQMVQALRHDLNGYVEHFILKTAKTSQLFAHQIIWNMNANMFIVVKVKKHEERLDPDPLKPTLDKIIKKITTSLSGEDREFYEREFKFFAEVTGISGKLKPYIKKSKAEKKKKIDEEMRDIKVEVGVYLPSNPESTVVDIDRDSGRPLQSHAKAPFMATFEVKKDESEGSDVVRQSAIFKVGDDCRQDVLALQLISIFKNIVERAGLDVYLYPYRVVATDCGCGVIEVIPRSISRDMMGREKVNSLPNYFAEKYGSKDSFEFKKAQEAFVRSLAAYSVVLYLVSIKDRHNGNIMFDDDGHTVHIDFGFILDIAPGGIEFEASPFKLTTEFIELMGGDASASYKLFSELVVKTFLALRPFADEIVQMVALMLESGLPCFKGEGTIKKLRGKFMLELDDKKAAEFMLQQIQKSHENKFSRLYDRFQNIQNGIPF</sequence>
<dbReference type="PROSITE" id="PS00915">
    <property type="entry name" value="PI3_4_KINASE_1"/>
    <property type="match status" value="1"/>
</dbReference>
<feature type="domain" description="PIK helical" evidence="9">
    <location>
        <begin position="232"/>
        <end position="424"/>
    </location>
</feature>
<evidence type="ECO:0000256" key="5">
    <source>
        <dbReference type="ARBA" id="ARBA00022741"/>
    </source>
</evidence>
<dbReference type="GO" id="GO:0005524">
    <property type="term" value="F:ATP binding"/>
    <property type="evidence" value="ECO:0007669"/>
    <property type="project" value="UniProtKB-KW"/>
</dbReference>
<evidence type="ECO:0000259" key="9">
    <source>
        <dbReference type="PROSITE" id="PS51545"/>
    </source>
</evidence>
<dbReference type="InterPro" id="IPR000403">
    <property type="entry name" value="PI3/4_kinase_cat_dom"/>
</dbReference>
<keyword evidence="5" id="KW-0547">Nucleotide-binding</keyword>
<dbReference type="Proteomes" id="UP000193642">
    <property type="component" value="Unassembled WGS sequence"/>
</dbReference>
<dbReference type="InterPro" id="IPR001263">
    <property type="entry name" value="PI3K_accessory_dom"/>
</dbReference>
<dbReference type="STRING" id="329046.A0A1Y2BPL8"/>
<evidence type="ECO:0000256" key="6">
    <source>
        <dbReference type="ARBA" id="ARBA00022777"/>
    </source>
</evidence>
<dbReference type="GO" id="GO:0004430">
    <property type="term" value="F:1-phosphatidylinositol 4-kinase activity"/>
    <property type="evidence" value="ECO:0007669"/>
    <property type="project" value="UniProtKB-EC"/>
</dbReference>
<dbReference type="SUPFAM" id="SSF56112">
    <property type="entry name" value="Protein kinase-like (PK-like)"/>
    <property type="match status" value="1"/>
</dbReference>
<evidence type="ECO:0000313" key="11">
    <source>
        <dbReference type="Proteomes" id="UP000193642"/>
    </source>
</evidence>
<dbReference type="PROSITE" id="PS50290">
    <property type="entry name" value="PI3_4_KINASE_3"/>
    <property type="match status" value="1"/>
</dbReference>
<dbReference type="GO" id="GO:0005737">
    <property type="term" value="C:cytoplasm"/>
    <property type="evidence" value="ECO:0007669"/>
    <property type="project" value="TreeGrafter"/>
</dbReference>
<dbReference type="Gene3D" id="3.30.1010.10">
    <property type="entry name" value="Phosphatidylinositol 3-kinase Catalytic Subunit, Chain A, domain 4"/>
    <property type="match status" value="1"/>
</dbReference>
<dbReference type="GO" id="GO:0046854">
    <property type="term" value="P:phosphatidylinositol phosphate biosynthetic process"/>
    <property type="evidence" value="ECO:0007669"/>
    <property type="project" value="InterPro"/>
</dbReference>
<dbReference type="PROSITE" id="PS00916">
    <property type="entry name" value="PI3_4_KINASE_2"/>
    <property type="match status" value="1"/>
</dbReference>
<dbReference type="InterPro" id="IPR015433">
    <property type="entry name" value="PI3/4_kinase"/>
</dbReference>
<dbReference type="SMART" id="SM00145">
    <property type="entry name" value="PI3Ka"/>
    <property type="match status" value="1"/>
</dbReference>
<protein>
    <recommendedName>
        <fullName evidence="3">1-phosphatidylinositol 4-kinase</fullName>
        <ecNumber evidence="3">2.7.1.67</ecNumber>
    </recommendedName>
</protein>
<evidence type="ECO:0000256" key="1">
    <source>
        <dbReference type="ARBA" id="ARBA00001686"/>
    </source>
</evidence>
<keyword evidence="4" id="KW-0808">Transferase</keyword>
<dbReference type="PANTHER" id="PTHR10048:SF15">
    <property type="entry name" value="PHOSPHATIDYLINOSITOL 4-KINASE ALPHA"/>
    <property type="match status" value="1"/>
</dbReference>
<dbReference type="InterPro" id="IPR045495">
    <property type="entry name" value="PI4K_N"/>
</dbReference>
<dbReference type="SMART" id="SM00146">
    <property type="entry name" value="PI3Kc"/>
    <property type="match status" value="1"/>
</dbReference>
<dbReference type="InterPro" id="IPR018936">
    <property type="entry name" value="PI3/4_kinase_CS"/>
</dbReference>
<dbReference type="GO" id="GO:0005886">
    <property type="term" value="C:plasma membrane"/>
    <property type="evidence" value="ECO:0007669"/>
    <property type="project" value="TreeGrafter"/>
</dbReference>
<comment type="caution">
    <text evidence="10">The sequence shown here is derived from an EMBL/GenBank/DDBJ whole genome shotgun (WGS) entry which is preliminary data.</text>
</comment>
<keyword evidence="11" id="KW-1185">Reference proteome</keyword>
<dbReference type="Gene3D" id="1.25.40.70">
    <property type="entry name" value="Phosphatidylinositol 3-kinase, accessory domain (PIK)"/>
    <property type="match status" value="1"/>
</dbReference>
<dbReference type="InterPro" id="IPR016024">
    <property type="entry name" value="ARM-type_fold"/>
</dbReference>
<dbReference type="EC" id="2.7.1.67" evidence="3"/>
<dbReference type="Pfam" id="PF00454">
    <property type="entry name" value="PI3_PI4_kinase"/>
    <property type="match status" value="1"/>
</dbReference>
<dbReference type="Gene3D" id="1.10.1070.11">
    <property type="entry name" value="Phosphatidylinositol 3-/4-kinase, catalytic domain"/>
    <property type="match status" value="1"/>
</dbReference>
<dbReference type="PROSITE" id="PS51545">
    <property type="entry name" value="PIK_HELICAL"/>
    <property type="match status" value="1"/>
</dbReference>
<dbReference type="FunFam" id="1.25.40.70:FF:000011">
    <property type="entry name" value="Phosphatidylinositol 4-kinase alpha"/>
    <property type="match status" value="1"/>
</dbReference>
<gene>
    <name evidence="10" type="ORF">BCR33DRAFT_475188</name>
</gene>
<dbReference type="SUPFAM" id="SSF48371">
    <property type="entry name" value="ARM repeat"/>
    <property type="match status" value="1"/>
</dbReference>
<name>A0A1Y2BPL8_9FUNG</name>
<evidence type="ECO:0000256" key="3">
    <source>
        <dbReference type="ARBA" id="ARBA00012169"/>
    </source>
</evidence>
<proteinExistence type="inferred from homology"/>
<evidence type="ECO:0000256" key="2">
    <source>
        <dbReference type="ARBA" id="ARBA00006209"/>
    </source>
</evidence>
<keyword evidence="6 10" id="KW-0418">Kinase</keyword>
<keyword evidence="7" id="KW-0067">ATP-binding</keyword>
<dbReference type="GO" id="GO:0048015">
    <property type="term" value="P:phosphatidylinositol-mediated signaling"/>
    <property type="evidence" value="ECO:0007669"/>
    <property type="project" value="TreeGrafter"/>
</dbReference>
<dbReference type="InterPro" id="IPR011009">
    <property type="entry name" value="Kinase-like_dom_sf"/>
</dbReference>
<dbReference type="InterPro" id="IPR042236">
    <property type="entry name" value="PI3K_accessory_sf"/>
</dbReference>
<dbReference type="Pfam" id="PF00613">
    <property type="entry name" value="PI3Ka"/>
    <property type="match status" value="1"/>
</dbReference>
<comment type="catalytic activity">
    <reaction evidence="1">
        <text>a 1,2-diacyl-sn-glycero-3-phospho-(1D-myo-inositol) + ATP = a 1,2-diacyl-sn-glycero-3-phospho-(1D-myo-inositol 4-phosphate) + ADP + H(+)</text>
        <dbReference type="Rhea" id="RHEA:19877"/>
        <dbReference type="ChEBI" id="CHEBI:15378"/>
        <dbReference type="ChEBI" id="CHEBI:30616"/>
        <dbReference type="ChEBI" id="CHEBI:57880"/>
        <dbReference type="ChEBI" id="CHEBI:58178"/>
        <dbReference type="ChEBI" id="CHEBI:456216"/>
        <dbReference type="EC" id="2.7.1.67"/>
    </reaction>
</comment>
<dbReference type="FunFam" id="3.30.1010.10:FF:000014">
    <property type="entry name" value="Phosphatidylinositol 4-kinase STT4"/>
    <property type="match status" value="1"/>
</dbReference>
<feature type="domain" description="PI3K/PI4K catalytic" evidence="8">
    <location>
        <begin position="497"/>
        <end position="771"/>
    </location>
</feature>
<dbReference type="PANTHER" id="PTHR10048">
    <property type="entry name" value="PHOSPHATIDYLINOSITOL KINASE"/>
    <property type="match status" value="1"/>
</dbReference>
<evidence type="ECO:0000256" key="4">
    <source>
        <dbReference type="ARBA" id="ARBA00022679"/>
    </source>
</evidence>
<dbReference type="CDD" id="cd05167">
    <property type="entry name" value="PI4Kc_III_alpha"/>
    <property type="match status" value="1"/>
</dbReference>
<organism evidence="10 11">
    <name type="scientific">Rhizoclosmatium globosum</name>
    <dbReference type="NCBI Taxonomy" id="329046"/>
    <lineage>
        <taxon>Eukaryota</taxon>
        <taxon>Fungi</taxon>
        <taxon>Fungi incertae sedis</taxon>
        <taxon>Chytridiomycota</taxon>
        <taxon>Chytridiomycota incertae sedis</taxon>
        <taxon>Chytridiomycetes</taxon>
        <taxon>Chytridiales</taxon>
        <taxon>Chytriomycetaceae</taxon>
        <taxon>Rhizoclosmatium</taxon>
    </lineage>
</organism>